<comment type="caution">
    <text evidence="1">The sequence shown here is derived from an EMBL/GenBank/DDBJ whole genome shotgun (WGS) entry which is preliminary data.</text>
</comment>
<reference evidence="1 2" key="1">
    <citation type="journal article" date="2021" name="Elife">
        <title>Chloroplast acquisition without the gene transfer in kleptoplastic sea slugs, Plakobranchus ocellatus.</title>
        <authorList>
            <person name="Maeda T."/>
            <person name="Takahashi S."/>
            <person name="Yoshida T."/>
            <person name="Shimamura S."/>
            <person name="Takaki Y."/>
            <person name="Nagai Y."/>
            <person name="Toyoda A."/>
            <person name="Suzuki Y."/>
            <person name="Arimoto A."/>
            <person name="Ishii H."/>
            <person name="Satoh N."/>
            <person name="Nishiyama T."/>
            <person name="Hasebe M."/>
            <person name="Maruyama T."/>
            <person name="Minagawa J."/>
            <person name="Obokata J."/>
            <person name="Shigenobu S."/>
        </authorList>
    </citation>
    <scope>NUCLEOTIDE SEQUENCE [LARGE SCALE GENOMIC DNA]</scope>
</reference>
<sequence length="112" mass="12315">MWVVGGSIANELALKIYRLIAVVCSSKLYKGLEAWDHLVVGRHFAPIASTSSLSVRDDHRKHPLRSPSCYSGTLAKEFTGYGFSSLATVVLVSPCNLLARVGSHQICSIRWR</sequence>
<proteinExistence type="predicted"/>
<accession>A0AAV4DNW0</accession>
<dbReference type="Proteomes" id="UP000735302">
    <property type="component" value="Unassembled WGS sequence"/>
</dbReference>
<evidence type="ECO:0000313" key="1">
    <source>
        <dbReference type="EMBL" id="GFO46052.1"/>
    </source>
</evidence>
<evidence type="ECO:0000313" key="2">
    <source>
        <dbReference type="Proteomes" id="UP000735302"/>
    </source>
</evidence>
<protein>
    <submittedName>
        <fullName evidence="1">Uncharacterized protein</fullName>
    </submittedName>
</protein>
<dbReference type="AlphaFoldDB" id="A0AAV4DNW0"/>
<keyword evidence="2" id="KW-1185">Reference proteome</keyword>
<organism evidence="1 2">
    <name type="scientific">Plakobranchus ocellatus</name>
    <dbReference type="NCBI Taxonomy" id="259542"/>
    <lineage>
        <taxon>Eukaryota</taxon>
        <taxon>Metazoa</taxon>
        <taxon>Spiralia</taxon>
        <taxon>Lophotrochozoa</taxon>
        <taxon>Mollusca</taxon>
        <taxon>Gastropoda</taxon>
        <taxon>Heterobranchia</taxon>
        <taxon>Euthyneura</taxon>
        <taxon>Panpulmonata</taxon>
        <taxon>Sacoglossa</taxon>
        <taxon>Placobranchoidea</taxon>
        <taxon>Plakobranchidae</taxon>
        <taxon>Plakobranchus</taxon>
    </lineage>
</organism>
<name>A0AAV4DNW0_9GAST</name>
<gene>
    <name evidence="1" type="ORF">PoB_007255700</name>
</gene>
<dbReference type="EMBL" id="BLXT01008141">
    <property type="protein sequence ID" value="GFO46052.1"/>
    <property type="molecule type" value="Genomic_DNA"/>
</dbReference>